<gene>
    <name evidence="1" type="ORF">MRB53_024935</name>
</gene>
<proteinExistence type="predicted"/>
<sequence length="424" mass="46977">MDPPANCVDKLKSFAKSSKDYFNSLVRRTNSRSRGNPIEILKRLQRETFSELMKLRDRHDKVERMLSVYKTRTGSPFQEASTHVKGEVDVVGSLLFVENIDQEICDIIKKAGVRTGVNSKLIFETTVWKKDTLSVEFMAKHNSQGSHGDVFGSPLALKKVTYLANVNDRFSAIAIPVGAQFKDVGIGSDPLQSRGLTDFSSFAPPLLDRYHVCAAGLMVKGRNVFASLAEFVSWLGLEPNSVSNSRCLSTFAQVTYQPVEGTKITLLGLQQKPRLRAQNIRLDSLTIPISSFKFHGSSFSSAAPSSLPIARNSTDNATLGSLALMLETEFDESARIGGWIELQKSNTRNLQWAVCLSDTPEDELGWGMGIGGSLQRPSTLLHFQFEAFLKFSLGKRFNLQPGLVYALNERRGVPALVFRSSWSL</sequence>
<dbReference type="Proteomes" id="UP001234297">
    <property type="component" value="Chromosome 7"/>
</dbReference>
<comment type="caution">
    <text evidence="1">The sequence shown here is derived from an EMBL/GenBank/DDBJ whole genome shotgun (WGS) entry which is preliminary data.</text>
</comment>
<organism evidence="1 2">
    <name type="scientific">Persea americana</name>
    <name type="common">Avocado</name>
    <dbReference type="NCBI Taxonomy" id="3435"/>
    <lineage>
        <taxon>Eukaryota</taxon>
        <taxon>Viridiplantae</taxon>
        <taxon>Streptophyta</taxon>
        <taxon>Embryophyta</taxon>
        <taxon>Tracheophyta</taxon>
        <taxon>Spermatophyta</taxon>
        <taxon>Magnoliopsida</taxon>
        <taxon>Magnoliidae</taxon>
        <taxon>Laurales</taxon>
        <taxon>Lauraceae</taxon>
        <taxon>Persea</taxon>
    </lineage>
</organism>
<dbReference type="EMBL" id="CM056815">
    <property type="protein sequence ID" value="KAJ8631612.1"/>
    <property type="molecule type" value="Genomic_DNA"/>
</dbReference>
<evidence type="ECO:0000313" key="1">
    <source>
        <dbReference type="EMBL" id="KAJ8631612.1"/>
    </source>
</evidence>
<evidence type="ECO:0000313" key="2">
    <source>
        <dbReference type="Proteomes" id="UP001234297"/>
    </source>
</evidence>
<accession>A0ACC2LE18</accession>
<protein>
    <submittedName>
        <fullName evidence="1">Uncharacterized protein</fullName>
    </submittedName>
</protein>
<name>A0ACC2LE18_PERAE</name>
<keyword evidence="2" id="KW-1185">Reference proteome</keyword>
<reference evidence="1 2" key="1">
    <citation type="journal article" date="2022" name="Hortic Res">
        <title>A haplotype resolved chromosomal level avocado genome allows analysis of novel avocado genes.</title>
        <authorList>
            <person name="Nath O."/>
            <person name="Fletcher S.J."/>
            <person name="Hayward A."/>
            <person name="Shaw L.M."/>
            <person name="Masouleh A.K."/>
            <person name="Furtado A."/>
            <person name="Henry R.J."/>
            <person name="Mitter N."/>
        </authorList>
    </citation>
    <scope>NUCLEOTIDE SEQUENCE [LARGE SCALE GENOMIC DNA]</scope>
    <source>
        <strain evidence="2">cv. Hass</strain>
    </source>
</reference>